<keyword evidence="2" id="KW-1185">Reference proteome</keyword>
<reference evidence="1" key="2">
    <citation type="submission" date="2020-11" db="EMBL/GenBank/DDBJ databases">
        <authorList>
            <person name="McCartney M.A."/>
            <person name="Auch B."/>
            <person name="Kono T."/>
            <person name="Mallez S."/>
            <person name="Becker A."/>
            <person name="Gohl D.M."/>
            <person name="Silverstein K.A.T."/>
            <person name="Koren S."/>
            <person name="Bechman K.B."/>
            <person name="Herman A."/>
            <person name="Abrahante J.E."/>
            <person name="Garbe J."/>
        </authorList>
    </citation>
    <scope>NUCLEOTIDE SEQUENCE</scope>
    <source>
        <strain evidence="1">Duluth1</strain>
        <tissue evidence="1">Whole animal</tissue>
    </source>
</reference>
<dbReference type="AlphaFoldDB" id="A0A9D4QTY6"/>
<proteinExistence type="predicted"/>
<name>A0A9D4QTY6_DREPO</name>
<dbReference type="EMBL" id="JAIWYP010000004">
    <property type="protein sequence ID" value="KAH3842938.1"/>
    <property type="molecule type" value="Genomic_DNA"/>
</dbReference>
<accession>A0A9D4QTY6</accession>
<protein>
    <submittedName>
        <fullName evidence="1">Uncharacterized protein</fullName>
    </submittedName>
</protein>
<dbReference type="Proteomes" id="UP000828390">
    <property type="component" value="Unassembled WGS sequence"/>
</dbReference>
<comment type="caution">
    <text evidence="1">The sequence shown here is derived from an EMBL/GenBank/DDBJ whole genome shotgun (WGS) entry which is preliminary data.</text>
</comment>
<gene>
    <name evidence="1" type="ORF">DPMN_116444</name>
</gene>
<reference evidence="1" key="1">
    <citation type="journal article" date="2019" name="bioRxiv">
        <title>The Genome of the Zebra Mussel, Dreissena polymorpha: A Resource for Invasive Species Research.</title>
        <authorList>
            <person name="McCartney M.A."/>
            <person name="Auch B."/>
            <person name="Kono T."/>
            <person name="Mallez S."/>
            <person name="Zhang Y."/>
            <person name="Obille A."/>
            <person name="Becker A."/>
            <person name="Abrahante J.E."/>
            <person name="Garbe J."/>
            <person name="Badalamenti J.P."/>
            <person name="Herman A."/>
            <person name="Mangelson H."/>
            <person name="Liachko I."/>
            <person name="Sullivan S."/>
            <person name="Sone E.D."/>
            <person name="Koren S."/>
            <person name="Silverstein K.A.T."/>
            <person name="Beckman K.B."/>
            <person name="Gohl D.M."/>
        </authorList>
    </citation>
    <scope>NUCLEOTIDE SEQUENCE</scope>
    <source>
        <strain evidence="1">Duluth1</strain>
        <tissue evidence="1">Whole animal</tissue>
    </source>
</reference>
<organism evidence="1 2">
    <name type="scientific">Dreissena polymorpha</name>
    <name type="common">Zebra mussel</name>
    <name type="synonym">Mytilus polymorpha</name>
    <dbReference type="NCBI Taxonomy" id="45954"/>
    <lineage>
        <taxon>Eukaryota</taxon>
        <taxon>Metazoa</taxon>
        <taxon>Spiralia</taxon>
        <taxon>Lophotrochozoa</taxon>
        <taxon>Mollusca</taxon>
        <taxon>Bivalvia</taxon>
        <taxon>Autobranchia</taxon>
        <taxon>Heteroconchia</taxon>
        <taxon>Euheterodonta</taxon>
        <taxon>Imparidentia</taxon>
        <taxon>Neoheterodontei</taxon>
        <taxon>Myida</taxon>
        <taxon>Dreissenoidea</taxon>
        <taxon>Dreissenidae</taxon>
        <taxon>Dreissena</taxon>
    </lineage>
</organism>
<sequence>MPIDFATSLTVKHKFHCAPPLWGSFTTTTAITSNDKILNYSHGHQLECSSGWHQSSSSSSRELVGYTRRLYSSTRRVDTRRLRLVHVTNSTIHILLGIHLQANTYLNTQSPAYIHIYFWEYTSREMRVIDTITGNSQTHIHTILSLGKYVYSHQSPVHKRPYKLVLPSMHYTDLSLVTNHEVCAHFVDRAPAQHCKQLPCK</sequence>
<evidence type="ECO:0000313" key="1">
    <source>
        <dbReference type="EMBL" id="KAH3842938.1"/>
    </source>
</evidence>
<evidence type="ECO:0000313" key="2">
    <source>
        <dbReference type="Proteomes" id="UP000828390"/>
    </source>
</evidence>